<evidence type="ECO:0000313" key="4">
    <source>
        <dbReference type="Proteomes" id="UP000030744"/>
    </source>
</evidence>
<gene>
    <name evidence="3" type="ORF">EMH_0070210</name>
</gene>
<feature type="region of interest" description="Disordered" evidence="1">
    <location>
        <begin position="376"/>
        <end position="403"/>
    </location>
</feature>
<dbReference type="InterPro" id="IPR000477">
    <property type="entry name" value="RT_dom"/>
</dbReference>
<proteinExistence type="predicted"/>
<feature type="domain" description="Reverse transcriptase" evidence="2">
    <location>
        <begin position="519"/>
        <end position="663"/>
    </location>
</feature>
<dbReference type="Pfam" id="PF08284">
    <property type="entry name" value="RVP_2"/>
    <property type="match status" value="1"/>
</dbReference>
<evidence type="ECO:0000256" key="1">
    <source>
        <dbReference type="SAM" id="MobiDB-lite"/>
    </source>
</evidence>
<dbReference type="Gene3D" id="3.10.10.10">
    <property type="entry name" value="HIV Type 1 Reverse Transcriptase, subunit A, domain 1"/>
    <property type="match status" value="1"/>
</dbReference>
<dbReference type="InterPro" id="IPR043502">
    <property type="entry name" value="DNA/RNA_pol_sf"/>
</dbReference>
<sequence length="669" mass="75264">MVIGDRTATDNERNENESERAPQNETDAERRYLLAEGDRTDTGNERNENESRQPPQDETGSEVQDEKGAEDGRGELTLGPDTEPEKGAKSGNSNNQREEENNEGERILPEWLWWRGDSPPELMHENLGPLCAIGEAAVLELEITGRRYEGLLDTGATRSFICPAVVEELGLKVRALKEPFSFTIANGASIHIDKQVPRLTMLCGGECFTGDFLIGPIPFPIILGIDWLVNYDVAWYFQSDKIRTYVNGRWFNLPVLRRGRYATPQREAKNTDQTKTAADRAYEELAAQVAKMSVEEAAALLRPPPKRYKSRRKAGVRVKIRDILQKAREDTANLKRALEGLHFVVALPATEPERLVHVPTERQVPLLYALVEHAKSHPDRRNQSANELVEPADKTSADDEESPWPRAQLTFSEFDAWADGPEATKVPDPILKVLKQHRQLFPDSLPDGLPPKRPHDHRILLVPGKLPTRAPIYTMPPDQIAQHTREIARLTAKGWIGPTYSPICAPTIMVYKRDDGSAERKMRLVVNYQALNALTIAPEFPMPSVQTVLEMLGGATVLSTLDLEAGFHQIRMAREGRWKTAFRSVQGLFEYKVMPFGLKGAPATFQANINAYLQPLLGNRVIAYLDDVLIYSATLASHTQLLEQVLGIFLNHQFYPKLVKRRFGQRELT</sequence>
<reference evidence="3" key="1">
    <citation type="submission" date="2013-10" db="EMBL/GenBank/DDBJ databases">
        <title>Genomic analysis of the causative agents of coccidiosis in chickens.</title>
        <authorList>
            <person name="Reid A.J."/>
            <person name="Blake D."/>
            <person name="Billington K."/>
            <person name="Browne H."/>
            <person name="Dunn M."/>
            <person name="Hung S."/>
            <person name="Kawahara F."/>
            <person name="Miranda-Saavedra D."/>
            <person name="Mourier T."/>
            <person name="Nagra H."/>
            <person name="Otto T.D."/>
            <person name="Rawlings N."/>
            <person name="Sanchez A."/>
            <person name="Sanders M."/>
            <person name="Subramaniam C."/>
            <person name="Tay Y."/>
            <person name="Dear P."/>
            <person name="Doerig C."/>
            <person name="Gruber A."/>
            <person name="Parkinson J."/>
            <person name="Shirley M."/>
            <person name="Wan K.L."/>
            <person name="Berriman M."/>
            <person name="Tomley F."/>
            <person name="Pain A."/>
        </authorList>
    </citation>
    <scope>NUCLEOTIDE SEQUENCE [LARGE SCALE GENOMIC DNA]</scope>
    <source>
        <strain evidence="3">Houghton</strain>
    </source>
</reference>
<protein>
    <recommendedName>
        <fullName evidence="2">Reverse transcriptase domain-containing protein</fullName>
    </recommendedName>
</protein>
<feature type="compositionally biased region" description="Basic and acidic residues" evidence="1">
    <location>
        <begin position="7"/>
        <end position="51"/>
    </location>
</feature>
<dbReference type="InterPro" id="IPR053134">
    <property type="entry name" value="RNA-dir_DNA_polymerase"/>
</dbReference>
<dbReference type="AlphaFoldDB" id="U6KE35"/>
<dbReference type="CDD" id="cd00303">
    <property type="entry name" value="retropepsin_like"/>
    <property type="match status" value="1"/>
</dbReference>
<dbReference type="Gene3D" id="3.30.70.270">
    <property type="match status" value="1"/>
</dbReference>
<dbReference type="Gene3D" id="2.40.70.10">
    <property type="entry name" value="Acid Proteases"/>
    <property type="match status" value="1"/>
</dbReference>
<dbReference type="GO" id="GO:0006508">
    <property type="term" value="P:proteolysis"/>
    <property type="evidence" value="ECO:0007669"/>
    <property type="project" value="InterPro"/>
</dbReference>
<keyword evidence="4" id="KW-1185">Reference proteome</keyword>
<dbReference type="VEuPathDB" id="ToxoDB:EMH_0070210"/>
<dbReference type="SUPFAM" id="SSF50630">
    <property type="entry name" value="Acid proteases"/>
    <property type="match status" value="1"/>
</dbReference>
<dbReference type="InterPro" id="IPR021109">
    <property type="entry name" value="Peptidase_aspartic_dom_sf"/>
</dbReference>
<dbReference type="PANTHER" id="PTHR24559:SF428">
    <property type="entry name" value="REVERSE TRANSCRIPTASE_RETROTRANSPOSON-DERIVED PROTEIN RNASE H-LIKE DOMAIN-CONTAINING PROTEIN"/>
    <property type="match status" value="1"/>
</dbReference>
<dbReference type="Proteomes" id="UP000030744">
    <property type="component" value="Unassembled WGS sequence"/>
</dbReference>
<dbReference type="SUPFAM" id="SSF56672">
    <property type="entry name" value="DNA/RNA polymerases"/>
    <property type="match status" value="1"/>
</dbReference>
<dbReference type="CDD" id="cd01647">
    <property type="entry name" value="RT_LTR"/>
    <property type="match status" value="1"/>
</dbReference>
<dbReference type="EMBL" id="HG735637">
    <property type="protein sequence ID" value="CDJ36209.1"/>
    <property type="molecule type" value="Genomic_DNA"/>
</dbReference>
<evidence type="ECO:0000259" key="2">
    <source>
        <dbReference type="Pfam" id="PF00078"/>
    </source>
</evidence>
<dbReference type="InterPro" id="IPR001969">
    <property type="entry name" value="Aspartic_peptidase_AS"/>
</dbReference>
<dbReference type="RefSeq" id="XP_037878498.1">
    <property type="nucleotide sequence ID" value="XM_038022644.1"/>
</dbReference>
<dbReference type="OrthoDB" id="2431547at2759"/>
<feature type="compositionally biased region" description="Basic and acidic residues" evidence="1">
    <location>
        <begin position="64"/>
        <end position="74"/>
    </location>
</feature>
<name>U6KE35_9EIME</name>
<dbReference type="PANTHER" id="PTHR24559">
    <property type="entry name" value="TRANSPOSON TY3-I GAG-POL POLYPROTEIN"/>
    <property type="match status" value="1"/>
</dbReference>
<reference evidence="3" key="2">
    <citation type="submission" date="2013-10" db="EMBL/GenBank/DDBJ databases">
        <authorList>
            <person name="Aslett M."/>
        </authorList>
    </citation>
    <scope>NUCLEOTIDE SEQUENCE [LARGE SCALE GENOMIC DNA]</scope>
    <source>
        <strain evidence="3">Houghton</strain>
    </source>
</reference>
<feature type="compositionally biased region" description="Polar residues" evidence="1">
    <location>
        <begin position="52"/>
        <end position="62"/>
    </location>
</feature>
<dbReference type="PROSITE" id="PS00141">
    <property type="entry name" value="ASP_PROTEASE"/>
    <property type="match status" value="1"/>
</dbReference>
<dbReference type="GeneID" id="60404239"/>
<evidence type="ECO:0000313" key="3">
    <source>
        <dbReference type="EMBL" id="CDJ36209.1"/>
    </source>
</evidence>
<organism evidence="3 4">
    <name type="scientific">Eimeria mitis</name>
    <dbReference type="NCBI Taxonomy" id="44415"/>
    <lineage>
        <taxon>Eukaryota</taxon>
        <taxon>Sar</taxon>
        <taxon>Alveolata</taxon>
        <taxon>Apicomplexa</taxon>
        <taxon>Conoidasida</taxon>
        <taxon>Coccidia</taxon>
        <taxon>Eucoccidiorida</taxon>
        <taxon>Eimeriorina</taxon>
        <taxon>Eimeriidae</taxon>
        <taxon>Eimeria</taxon>
    </lineage>
</organism>
<dbReference type="GO" id="GO:0004190">
    <property type="term" value="F:aspartic-type endopeptidase activity"/>
    <property type="evidence" value="ECO:0007669"/>
    <property type="project" value="InterPro"/>
</dbReference>
<dbReference type="InterPro" id="IPR043128">
    <property type="entry name" value="Rev_trsase/Diguanyl_cyclase"/>
</dbReference>
<feature type="region of interest" description="Disordered" evidence="1">
    <location>
        <begin position="1"/>
        <end position="104"/>
    </location>
</feature>
<dbReference type="Pfam" id="PF00078">
    <property type="entry name" value="RVT_1"/>
    <property type="match status" value="1"/>
</dbReference>
<accession>U6KE35</accession>